<feature type="compositionally biased region" description="Basic residues" evidence="1">
    <location>
        <begin position="1"/>
        <end position="15"/>
    </location>
</feature>
<dbReference type="EMBL" id="WUAV01000002">
    <property type="protein sequence ID" value="KAF1766967.1"/>
    <property type="molecule type" value="Genomic_DNA"/>
</dbReference>
<feature type="region of interest" description="Disordered" evidence="1">
    <location>
        <begin position="1"/>
        <end position="103"/>
    </location>
</feature>
<organism evidence="2 3">
    <name type="scientific">Caenorhabditis remanei</name>
    <name type="common">Caenorhabditis vulgaris</name>
    <dbReference type="NCBI Taxonomy" id="31234"/>
    <lineage>
        <taxon>Eukaryota</taxon>
        <taxon>Metazoa</taxon>
        <taxon>Ecdysozoa</taxon>
        <taxon>Nematoda</taxon>
        <taxon>Chromadorea</taxon>
        <taxon>Rhabditida</taxon>
        <taxon>Rhabditina</taxon>
        <taxon>Rhabditomorpha</taxon>
        <taxon>Rhabditoidea</taxon>
        <taxon>Rhabditidae</taxon>
        <taxon>Peloderinae</taxon>
        <taxon>Caenorhabditis</taxon>
    </lineage>
</organism>
<dbReference type="RefSeq" id="XP_053590085.1">
    <property type="nucleotide sequence ID" value="XM_053725891.1"/>
</dbReference>
<protein>
    <submittedName>
        <fullName evidence="2">Uncharacterized protein</fullName>
    </submittedName>
</protein>
<evidence type="ECO:0000313" key="3">
    <source>
        <dbReference type="Proteomes" id="UP000483820"/>
    </source>
</evidence>
<proteinExistence type="predicted"/>
<feature type="compositionally biased region" description="Acidic residues" evidence="1">
    <location>
        <begin position="81"/>
        <end position="97"/>
    </location>
</feature>
<evidence type="ECO:0000256" key="1">
    <source>
        <dbReference type="SAM" id="MobiDB-lite"/>
    </source>
</evidence>
<evidence type="ECO:0000313" key="2">
    <source>
        <dbReference type="EMBL" id="KAF1766967.1"/>
    </source>
</evidence>
<sequence length="914" mass="104087">MRRARVYFGSKRQRRGVVYETHSESDEYEYLDESKDEEENTNTPVPDSGDSEEDDEEYEANYIDDLNNEFEGDLFNRDDGDYAESDEDKSVSDDAEYNENGTIGEGKDHRLLALVNFYCAESISEGFLQRMLHLMAVLYGESPPFSANQVMNVVTKAGRKGVKGVSYYCSRCGTEKNGKNSQCPNCPTSNINILDRLTFVKCDLKYQMTNQLIYHGREIIMAHQKIHQKEINFQSNDIRGYGKYIKSIESKADFDSQVINLLYSVFSDGAAFSKISRREVTPVLCRLEGLDMDSKKGGNVYNMISMVFCDGGVKKTFLEKFVEQSFSDLPSQIEVRVDGRIWTFRLVILSYLSDMKERLLLTRLPNWHQLTGCSQCLTTGQKKSHGITYVNPLPSIYKYFPPSSFVIDPFHIKGSGICKTIVNEVLKPNSWTNLKLVPGAITSIINSIEGIKAYTYDNVPLASLRKLSKTTGREMEKLSRLISGIVGFEGLSLRNDFNVLFIGFLYALTLQERFHKQTTRSASKKKKNEEDEHSKKILEQIVQERTTKTPVNDPADSDSDMTPTSALKGEFLQNKPHEIVNTSHDITSTDYSQAGTSQSMYSHLMPRYPFEGRSYDISHVTFDRNQNMNPINNIPYAPFRSEMPVSDFRRNTTFDNEMPSHIHQLNHATPLNEILARSISKDGVLDLYRAGAAVHASYSRCEAGTVNELQKEGEMEYKSLVGAIYRTRSLNLQYPAEAPFSGGSMFLVDRPVSKGRRIEESHVVLKRLIFQLLERSCSVPTDIQTTSWNLPYENSYSTHSFFPEKLYIDMRTFFLNYFGIEEVELENGLWSDNFANLKCLASWETVAVKKKRFGALSSARAAFMSKDGFHSCLREALKEIKRARYDPPSSGSSFGTWTFRKRNKTRDLPHSSLQ</sequence>
<dbReference type="GeneID" id="9803247"/>
<accession>A0A6A5HK63</accession>
<comment type="caution">
    <text evidence="2">The sequence shown here is derived from an EMBL/GenBank/DDBJ whole genome shotgun (WGS) entry which is preliminary data.</text>
</comment>
<feature type="compositionally biased region" description="Acidic residues" evidence="1">
    <location>
        <begin position="26"/>
        <end position="40"/>
    </location>
</feature>
<dbReference type="CTD" id="9803247"/>
<name>A0A6A5HK63_CAERE</name>
<feature type="compositionally biased region" description="Acidic residues" evidence="1">
    <location>
        <begin position="49"/>
        <end position="59"/>
    </location>
</feature>
<dbReference type="KEGG" id="crq:GCK72_006925"/>
<feature type="region of interest" description="Disordered" evidence="1">
    <location>
        <begin position="542"/>
        <end position="564"/>
    </location>
</feature>
<reference evidence="2 3" key="1">
    <citation type="submission" date="2019-12" db="EMBL/GenBank/DDBJ databases">
        <title>Chromosome-level assembly of the Caenorhabditis remanei genome.</title>
        <authorList>
            <person name="Teterina A.A."/>
            <person name="Willis J.H."/>
            <person name="Phillips P.C."/>
        </authorList>
    </citation>
    <scope>NUCLEOTIDE SEQUENCE [LARGE SCALE GENOMIC DNA]</scope>
    <source>
        <strain evidence="2 3">PX506</strain>
        <tissue evidence="2">Whole organism</tissue>
    </source>
</reference>
<dbReference type="Proteomes" id="UP000483820">
    <property type="component" value="Chromosome II"/>
</dbReference>
<dbReference type="AlphaFoldDB" id="A0A6A5HK63"/>
<gene>
    <name evidence="2" type="ORF">GCK72_006925</name>
</gene>